<dbReference type="InterPro" id="IPR027417">
    <property type="entry name" value="P-loop_NTPase"/>
</dbReference>
<dbReference type="OrthoDB" id="9772064at2"/>
<dbReference type="EMBL" id="JPGK01000005">
    <property type="protein sequence ID" value="KGA93761.1"/>
    <property type="molecule type" value="Genomic_DNA"/>
</dbReference>
<dbReference type="GO" id="GO:0005524">
    <property type="term" value="F:ATP binding"/>
    <property type="evidence" value="ECO:0007669"/>
    <property type="project" value="InterPro"/>
</dbReference>
<dbReference type="SUPFAM" id="SSF52540">
    <property type="entry name" value="P-loop containing nucleoside triphosphate hydrolases"/>
    <property type="match status" value="1"/>
</dbReference>
<dbReference type="Pfam" id="PF00271">
    <property type="entry name" value="Helicase_C"/>
    <property type="match status" value="1"/>
</dbReference>
<dbReference type="AlphaFoldDB" id="A0A094YKK9"/>
<accession>A0A094YKK9</accession>
<dbReference type="GO" id="GO:0031297">
    <property type="term" value="P:replication fork processing"/>
    <property type="evidence" value="ECO:0007669"/>
    <property type="project" value="TreeGrafter"/>
</dbReference>
<dbReference type="Pfam" id="PF00176">
    <property type="entry name" value="SNF2-rel_dom"/>
    <property type="match status" value="1"/>
</dbReference>
<comment type="caution">
    <text evidence="3">The sequence shown here is derived from an EMBL/GenBank/DDBJ whole genome shotgun (WGS) entry which is preliminary data.</text>
</comment>
<reference evidence="3 4" key="1">
    <citation type="submission" date="2014-06" db="EMBL/GenBank/DDBJ databases">
        <title>Draft genome sequence of iron oxidizing acidophile Leptospirillum ferriphilum DSM14647.</title>
        <authorList>
            <person name="Cardenas J.P."/>
            <person name="Lazcano M."/>
            <person name="Ossandon F.J."/>
            <person name="Corbett M."/>
            <person name="Holmes D.S."/>
            <person name="Watkin E."/>
        </authorList>
    </citation>
    <scope>NUCLEOTIDE SEQUENCE [LARGE SCALE GENOMIC DNA]</scope>
    <source>
        <strain evidence="3 4">DSM 14647</strain>
    </source>
</reference>
<name>A0A094YKK9_9BACT</name>
<dbReference type="PANTHER" id="PTHR45766">
    <property type="entry name" value="DNA ANNEALING HELICASE AND ENDONUCLEASE ZRANB3 FAMILY MEMBER"/>
    <property type="match status" value="1"/>
</dbReference>
<dbReference type="GO" id="GO:0006281">
    <property type="term" value="P:DNA repair"/>
    <property type="evidence" value="ECO:0007669"/>
    <property type="project" value="TreeGrafter"/>
</dbReference>
<dbReference type="InterPro" id="IPR001650">
    <property type="entry name" value="Helicase_C-like"/>
</dbReference>
<dbReference type="Proteomes" id="UP000029452">
    <property type="component" value="Unassembled WGS sequence"/>
</dbReference>
<dbReference type="PROSITE" id="PS51194">
    <property type="entry name" value="HELICASE_CTER"/>
    <property type="match status" value="1"/>
</dbReference>
<gene>
    <name evidence="3" type="ORF">LptCag_1471</name>
</gene>
<proteinExistence type="predicted"/>
<dbReference type="InterPro" id="IPR049730">
    <property type="entry name" value="SNF2/RAD54-like_C"/>
</dbReference>
<keyword evidence="1" id="KW-0378">Hydrolase</keyword>
<sequence length="361" mass="40301">MAETLAGYIRYIVFDETQELRRRQSDKYAAAKILASKTDYRLGLSGTPIYNYGAEFWNILDILSPGSLGSREEFVREWCTPSRDNRETEKLIDPKAFGAWIRREGLMLRRTKKDVGRELPPLSRIVESVPSDLEALDRIKGSAVELAKTILSLNPLARGEKFRAAEEFNMLMRQATGISKCPYVAQFVRLLVENGESVVLYGWHREVYGLWMEQLSDLNPVLYTGSESPKEKEKSKEAFVSGEAKILIISLRAGAGLDGLQHVTSTVVFGELDWSPGVHEQCIGRVFRDGQESPVMAYFLLADEGSDPVVADVLGIKKGQIEGVRDPAADPIEDLATDPGRIKRLAEEYLKTHGEKASMTA</sequence>
<evidence type="ECO:0000313" key="3">
    <source>
        <dbReference type="EMBL" id="KGA93761.1"/>
    </source>
</evidence>
<dbReference type="PANTHER" id="PTHR45766:SF6">
    <property type="entry name" value="SWI_SNF-RELATED MATRIX-ASSOCIATED ACTIN-DEPENDENT REGULATOR OF CHROMATIN SUBFAMILY A-LIKE PROTEIN 1"/>
    <property type="match status" value="1"/>
</dbReference>
<dbReference type="Gene3D" id="3.40.50.300">
    <property type="entry name" value="P-loop containing nucleotide triphosphate hydrolases"/>
    <property type="match status" value="1"/>
</dbReference>
<protein>
    <recommendedName>
        <fullName evidence="2">Helicase C-terminal domain-containing protein</fullName>
    </recommendedName>
</protein>
<evidence type="ECO:0000259" key="2">
    <source>
        <dbReference type="PROSITE" id="PS51194"/>
    </source>
</evidence>
<dbReference type="GO" id="GO:0016787">
    <property type="term" value="F:hydrolase activity"/>
    <property type="evidence" value="ECO:0007669"/>
    <property type="project" value="UniProtKB-KW"/>
</dbReference>
<dbReference type="CDD" id="cd18793">
    <property type="entry name" value="SF2_C_SNF"/>
    <property type="match status" value="1"/>
</dbReference>
<evidence type="ECO:0000256" key="1">
    <source>
        <dbReference type="ARBA" id="ARBA00022801"/>
    </source>
</evidence>
<dbReference type="PATRIC" id="fig|178606.4.peg.1473"/>
<organism evidence="3 4">
    <name type="scientific">Leptospirillum ferriphilum</name>
    <dbReference type="NCBI Taxonomy" id="178606"/>
    <lineage>
        <taxon>Bacteria</taxon>
        <taxon>Pseudomonadati</taxon>
        <taxon>Nitrospirota</taxon>
        <taxon>Nitrospiria</taxon>
        <taxon>Nitrospirales</taxon>
        <taxon>Nitrospiraceae</taxon>
        <taxon>Leptospirillum</taxon>
    </lineage>
</organism>
<evidence type="ECO:0000313" key="4">
    <source>
        <dbReference type="Proteomes" id="UP000029452"/>
    </source>
</evidence>
<dbReference type="RefSeq" id="WP_052157844.1">
    <property type="nucleotide sequence ID" value="NZ_JPGK01000005.1"/>
</dbReference>
<dbReference type="InterPro" id="IPR000330">
    <property type="entry name" value="SNF2_N"/>
</dbReference>
<dbReference type="Gene3D" id="3.40.50.10810">
    <property type="entry name" value="Tandem AAA-ATPase domain"/>
    <property type="match status" value="1"/>
</dbReference>
<feature type="domain" description="Helicase C-terminal" evidence="2">
    <location>
        <begin position="183"/>
        <end position="332"/>
    </location>
</feature>
<dbReference type="InterPro" id="IPR038718">
    <property type="entry name" value="SNF2-like_sf"/>
</dbReference>